<dbReference type="PATRIC" id="fig|1256225.3.peg.2703"/>
<dbReference type="InterPro" id="IPR047727">
    <property type="entry name" value="Sce7725-like"/>
</dbReference>
<name>S2N629_LACPA</name>
<accession>S2N629</accession>
<sequence>MYFPLLRGKQFELIALRELLENNLLSTNITPIIEPIRATSTFKSVLMLFKNKNRAIAVIQNPAVVEYQPFNDTEVTELKQLPLFYPAQLIHSSADLYELGKFDNPKKMAIITKDDNPDIDGTDKVWQDSIKVIAVGQRLLQRSKGDRVELREAFKSRPRNVDYKENSDEFFSEDHQYFSQDGYFGFGDYSVIGTDYKDTGFAPFAVAIHIVYFNDKGQLRIRHFVSDSNDDFHDPAKKFAEALNHLVEWYESEDIADTRNDSSALTTFVKMHHQEIYSGLGVVKKLSIQHHFEIIGQYLDGGD</sequence>
<comment type="caution">
    <text evidence="1">The sequence shown here is derived from an EMBL/GenBank/DDBJ whole genome shotgun (WGS) entry which is preliminary data.</text>
</comment>
<evidence type="ECO:0000313" key="2">
    <source>
        <dbReference type="Proteomes" id="UP000014270"/>
    </source>
</evidence>
<evidence type="ECO:0000313" key="1">
    <source>
        <dbReference type="EMBL" id="EPC36209.1"/>
    </source>
</evidence>
<protein>
    <recommendedName>
        <fullName evidence="3">Sce7725 family protein</fullName>
    </recommendedName>
</protein>
<organism evidence="1 2">
    <name type="scientific">Lacticaseibacillus paracasei subsp. paracasei Lpp225</name>
    <dbReference type="NCBI Taxonomy" id="1256225"/>
    <lineage>
        <taxon>Bacteria</taxon>
        <taxon>Bacillati</taxon>
        <taxon>Bacillota</taxon>
        <taxon>Bacilli</taxon>
        <taxon>Lactobacillales</taxon>
        <taxon>Lactobacillaceae</taxon>
        <taxon>Lacticaseibacillus</taxon>
    </lineage>
</organism>
<proteinExistence type="predicted"/>
<dbReference type="Proteomes" id="UP000014270">
    <property type="component" value="Unassembled WGS sequence"/>
</dbReference>
<dbReference type="NCBIfam" id="NF033831">
    <property type="entry name" value="sce7725_fam"/>
    <property type="match status" value="1"/>
</dbReference>
<reference evidence="1 2" key="1">
    <citation type="journal article" date="2013" name="PLoS ONE">
        <title>Lactobacillus paracasei comparative genomics: towards species pan-genome definition and exploitation of diversity.</title>
        <authorList>
            <person name="Smokvina T."/>
            <person name="Wels M."/>
            <person name="Polka J."/>
            <person name="Chervaux C."/>
            <person name="Brisse S."/>
            <person name="Boekhorst J."/>
            <person name="van Hylckama Vlieg J.E."/>
            <person name="Siezen R.J."/>
        </authorList>
    </citation>
    <scope>NUCLEOTIDE SEQUENCE [LARGE SCALE GENOMIC DNA]</scope>
    <source>
        <strain evidence="1 2">Lpp225</strain>
    </source>
</reference>
<dbReference type="EMBL" id="ANMM01000025">
    <property type="protein sequence ID" value="EPC36209.1"/>
    <property type="molecule type" value="Genomic_DNA"/>
</dbReference>
<gene>
    <name evidence="1" type="ORF">Lpp225_2616</name>
</gene>
<evidence type="ECO:0008006" key="3">
    <source>
        <dbReference type="Google" id="ProtNLM"/>
    </source>
</evidence>
<dbReference type="AlphaFoldDB" id="S2N629"/>